<dbReference type="Proteomes" id="UP000878956">
    <property type="component" value="Unassembled WGS sequence"/>
</dbReference>
<dbReference type="EMBL" id="DAEPXK010000026">
    <property type="protein sequence ID" value="HBH1542954.1"/>
    <property type="molecule type" value="Genomic_DNA"/>
</dbReference>
<evidence type="ECO:0000313" key="4">
    <source>
        <dbReference type="EMBL" id="CDT41877.1"/>
    </source>
</evidence>
<reference evidence="5" key="4">
    <citation type="submission" date="2021-06" db="EMBL/GenBank/DDBJ databases">
        <authorList>
            <consortium name="NCBI Pathogen Detection Project"/>
        </authorList>
    </citation>
    <scope>NUCLEOTIDE SEQUENCE</scope>
    <source>
        <strain evidence="5">HN1000</strain>
    </source>
</reference>
<reference evidence="6 8" key="2">
    <citation type="submission" date="2017-02" db="EMBL/GenBank/DDBJ databases">
        <authorList>
            <consortium name="Pathogen Informatics"/>
        </authorList>
    </citation>
    <scope>NUCLEOTIDE SEQUENCE [LARGE SCALE GENOMIC DNA]</scope>
    <source>
        <strain evidence="7">Clo34</strain>
        <strain evidence="9">clo34</strain>
        <strain evidence="6 8">VRECD0157</strain>
    </source>
</reference>
<name>A0A031WIP4_CLODI</name>
<evidence type="ECO:0000313" key="5">
    <source>
        <dbReference type="EMBL" id="HBH1542954.1"/>
    </source>
</evidence>
<evidence type="ECO:0000313" key="8">
    <source>
        <dbReference type="Proteomes" id="UP000189137"/>
    </source>
</evidence>
<proteinExistence type="predicted"/>
<dbReference type="EMBL" id="LK932516">
    <property type="protein sequence ID" value="CDS87577.1"/>
    <property type="molecule type" value="Genomic_DNA"/>
</dbReference>
<gene>
    <name evidence="4" type="ORF">BN1095_470056</name>
    <name evidence="3" type="ORF">BN1096_620109</name>
    <name evidence="2" type="ORF">BN1097_250110</name>
    <name evidence="5" type="ORF">KRM00_002457</name>
    <name evidence="7" type="ORF">SAMEA1402399_01330</name>
    <name evidence="6" type="ORF">SAMEA3375112_03780</name>
</gene>
<dbReference type="Pfam" id="PF06961">
    <property type="entry name" value="DUF1294"/>
    <property type="match status" value="1"/>
</dbReference>
<dbReference type="PATRIC" id="fig|1496.1373.peg.2173"/>
<evidence type="ECO:0000313" key="6">
    <source>
        <dbReference type="EMBL" id="SJT13386.1"/>
    </source>
</evidence>
<sequence length="88" mass="10438">MKNFILIYFIVINSIAFFSMYIDKKRAIRNEWRIKEATLMSIAVIGGSIGSIIGMYSFRHKTKHIKFTFGIPFILFLQFLLVYFYILK</sequence>
<dbReference type="EMBL" id="LK932360">
    <property type="protein sequence ID" value="CDS84223.1"/>
    <property type="molecule type" value="Genomic_DNA"/>
</dbReference>
<dbReference type="GeneID" id="66354179"/>
<dbReference type="EMBL" id="FUPS01000017">
    <property type="protein sequence ID" value="SJT13386.1"/>
    <property type="molecule type" value="Genomic_DNA"/>
</dbReference>
<accession>A0A031WIP4</accession>
<keyword evidence="1" id="KW-0812">Transmembrane</keyword>
<keyword evidence="1" id="KW-0472">Membrane</keyword>
<evidence type="ECO:0000313" key="2">
    <source>
        <dbReference type="EMBL" id="CDS84223.1"/>
    </source>
</evidence>
<organism evidence="2">
    <name type="scientific">Clostridioides difficile</name>
    <name type="common">Peptoclostridium difficile</name>
    <dbReference type="NCBI Taxonomy" id="1496"/>
    <lineage>
        <taxon>Bacteria</taxon>
        <taxon>Bacillati</taxon>
        <taxon>Bacillota</taxon>
        <taxon>Clostridia</taxon>
        <taxon>Peptostreptococcales</taxon>
        <taxon>Peptostreptococcaceae</taxon>
        <taxon>Clostridioides</taxon>
    </lineage>
</organism>
<dbReference type="AlphaFoldDB" id="A0A031WIP4"/>
<dbReference type="EMBL" id="LK933149">
    <property type="protein sequence ID" value="CDT41877.1"/>
    <property type="molecule type" value="Genomic_DNA"/>
</dbReference>
<feature type="transmembrane region" description="Helical" evidence="1">
    <location>
        <begin position="6"/>
        <end position="22"/>
    </location>
</feature>
<feature type="transmembrane region" description="Helical" evidence="1">
    <location>
        <begin position="34"/>
        <end position="58"/>
    </location>
</feature>
<dbReference type="Proteomes" id="UP000411588">
    <property type="component" value="Unassembled WGS sequence"/>
</dbReference>
<keyword evidence="1" id="KW-1133">Transmembrane helix</keyword>
<dbReference type="InterPro" id="IPR010718">
    <property type="entry name" value="DUF1294"/>
</dbReference>
<evidence type="ECO:0000313" key="7">
    <source>
        <dbReference type="EMBL" id="VFD30924.1"/>
    </source>
</evidence>
<evidence type="ECO:0000313" key="9">
    <source>
        <dbReference type="Proteomes" id="UP000411588"/>
    </source>
</evidence>
<evidence type="ECO:0000256" key="1">
    <source>
        <dbReference type="SAM" id="Phobius"/>
    </source>
</evidence>
<dbReference type="RefSeq" id="WP_009896904.1">
    <property type="nucleotide sequence ID" value="NZ_AP031492.1"/>
</dbReference>
<reference evidence="2" key="1">
    <citation type="submission" date="2014-07" db="EMBL/GenBank/DDBJ databases">
        <authorList>
            <person name="Monot Marc"/>
        </authorList>
    </citation>
    <scope>NUCLEOTIDE SEQUENCE</scope>
    <source>
        <strain evidence="4">7032989</strain>
        <strain evidence="2">7032994</strain>
    </source>
</reference>
<feature type="transmembrane region" description="Helical" evidence="1">
    <location>
        <begin position="64"/>
        <end position="86"/>
    </location>
</feature>
<protein>
    <submittedName>
        <fullName evidence="5">DUF1294 domain-containing protein</fullName>
    </submittedName>
    <submittedName>
        <fullName evidence="3 7">Membrane protein</fullName>
    </submittedName>
    <submittedName>
        <fullName evidence="6">Protein of uncharacterized function (DUF1294)</fullName>
    </submittedName>
</protein>
<evidence type="ECO:0000313" key="3">
    <source>
        <dbReference type="EMBL" id="CDS87577.1"/>
    </source>
</evidence>
<dbReference type="Proteomes" id="UP000189137">
    <property type="component" value="Unassembled WGS sequence"/>
</dbReference>
<reference evidence="5" key="3">
    <citation type="journal article" date="2018" name="Genome Biol.">
        <title>SKESA: strategic k-mer extension for scrupulous assemblies.</title>
        <authorList>
            <person name="Souvorov A."/>
            <person name="Agarwala R."/>
            <person name="Lipman D.J."/>
        </authorList>
    </citation>
    <scope>NUCLEOTIDE SEQUENCE</scope>
    <source>
        <strain evidence="5">HN1000</strain>
    </source>
</reference>
<dbReference type="EMBL" id="CAADAN010000003">
    <property type="protein sequence ID" value="VFD30924.1"/>
    <property type="molecule type" value="Genomic_DNA"/>
</dbReference>